<dbReference type="AlphaFoldDB" id="A0A9D1Z8A6"/>
<gene>
    <name evidence="2" type="ORF">H9728_02350</name>
</gene>
<keyword evidence="1" id="KW-1133">Transmembrane helix</keyword>
<proteinExistence type="predicted"/>
<reference evidence="2" key="1">
    <citation type="journal article" date="2021" name="PeerJ">
        <title>Extensive microbial diversity within the chicken gut microbiome revealed by metagenomics and culture.</title>
        <authorList>
            <person name="Gilroy R."/>
            <person name="Ravi A."/>
            <person name="Getino M."/>
            <person name="Pursley I."/>
            <person name="Horton D.L."/>
            <person name="Alikhan N.F."/>
            <person name="Baker D."/>
            <person name="Gharbi K."/>
            <person name="Hall N."/>
            <person name="Watson M."/>
            <person name="Adriaenssens E.M."/>
            <person name="Foster-Nyarko E."/>
            <person name="Jarju S."/>
            <person name="Secka A."/>
            <person name="Antonio M."/>
            <person name="Oren A."/>
            <person name="Chaudhuri R.R."/>
            <person name="La Ragione R."/>
            <person name="Hildebrand F."/>
            <person name="Pallen M.J."/>
        </authorList>
    </citation>
    <scope>NUCLEOTIDE SEQUENCE</scope>
    <source>
        <strain evidence="2">CHK199-9574</strain>
    </source>
</reference>
<protein>
    <submittedName>
        <fullName evidence="2">Uncharacterized protein</fullName>
    </submittedName>
</protein>
<comment type="caution">
    <text evidence="2">The sequence shown here is derived from an EMBL/GenBank/DDBJ whole genome shotgun (WGS) entry which is preliminary data.</text>
</comment>
<dbReference type="EMBL" id="DXCO01000019">
    <property type="protein sequence ID" value="HIY77862.1"/>
    <property type="molecule type" value="Genomic_DNA"/>
</dbReference>
<name>A0A9D1Z8A6_9FIRM</name>
<keyword evidence="1" id="KW-0472">Membrane</keyword>
<evidence type="ECO:0000313" key="2">
    <source>
        <dbReference type="EMBL" id="HIY77862.1"/>
    </source>
</evidence>
<accession>A0A9D1Z8A6</accession>
<organism evidence="2 3">
    <name type="scientific">Candidatus Borkfalkia excrementavium</name>
    <dbReference type="NCBI Taxonomy" id="2838505"/>
    <lineage>
        <taxon>Bacteria</taxon>
        <taxon>Bacillati</taxon>
        <taxon>Bacillota</taxon>
        <taxon>Clostridia</taxon>
        <taxon>Christensenellales</taxon>
        <taxon>Christensenellaceae</taxon>
        <taxon>Candidatus Borkfalkia</taxon>
    </lineage>
</organism>
<feature type="transmembrane region" description="Helical" evidence="1">
    <location>
        <begin position="6"/>
        <end position="25"/>
    </location>
</feature>
<reference evidence="2" key="2">
    <citation type="submission" date="2021-04" db="EMBL/GenBank/DDBJ databases">
        <authorList>
            <person name="Gilroy R."/>
        </authorList>
    </citation>
    <scope>NUCLEOTIDE SEQUENCE</scope>
    <source>
        <strain evidence="2">CHK199-9574</strain>
    </source>
</reference>
<evidence type="ECO:0000256" key="1">
    <source>
        <dbReference type="SAM" id="Phobius"/>
    </source>
</evidence>
<evidence type="ECO:0000313" key="3">
    <source>
        <dbReference type="Proteomes" id="UP000824135"/>
    </source>
</evidence>
<dbReference type="Proteomes" id="UP000824135">
    <property type="component" value="Unassembled WGS sequence"/>
</dbReference>
<keyword evidence="1" id="KW-0812">Transmembrane</keyword>
<sequence>MEWWVILIIAVAAVVIIALAVFLAVRSRKGGSGKVKIVDGERYTDGKSAYTADGNVSISHEEGDIVLAVGVPQRAVKGGRLMPGKYTVLSSAEGVKEFNLRVGGYVRSFRHGDDIVLADGEEICAVSHTVILR</sequence>